<reference evidence="2 3" key="1">
    <citation type="submission" date="2020-08" db="EMBL/GenBank/DDBJ databases">
        <title>Genomic Encyclopedia of Type Strains, Phase IV (KMG-IV): sequencing the most valuable type-strain genomes for metagenomic binning, comparative biology and taxonomic classification.</title>
        <authorList>
            <person name="Goeker M."/>
        </authorList>
    </citation>
    <scope>NUCLEOTIDE SEQUENCE [LARGE SCALE GENOMIC DNA]</scope>
    <source>
        <strain evidence="2 3">DSM 17455</strain>
    </source>
</reference>
<feature type="compositionally biased region" description="Basic and acidic residues" evidence="1">
    <location>
        <begin position="45"/>
        <end position="69"/>
    </location>
</feature>
<feature type="compositionally biased region" description="Basic and acidic residues" evidence="1">
    <location>
        <begin position="10"/>
        <end position="23"/>
    </location>
</feature>
<keyword evidence="3" id="KW-1185">Reference proteome</keyword>
<feature type="region of interest" description="Disordered" evidence="1">
    <location>
        <begin position="1"/>
        <end position="25"/>
    </location>
</feature>
<protein>
    <submittedName>
        <fullName evidence="2">Uncharacterized protein</fullName>
    </submittedName>
</protein>
<accession>A0ABR6CFK4</accession>
<evidence type="ECO:0000256" key="1">
    <source>
        <dbReference type="SAM" id="MobiDB-lite"/>
    </source>
</evidence>
<organism evidence="2 3">
    <name type="scientific">Aminobacter ciceronei</name>
    <dbReference type="NCBI Taxonomy" id="150723"/>
    <lineage>
        <taxon>Bacteria</taxon>
        <taxon>Pseudomonadati</taxon>
        <taxon>Pseudomonadota</taxon>
        <taxon>Alphaproteobacteria</taxon>
        <taxon>Hyphomicrobiales</taxon>
        <taxon>Phyllobacteriaceae</taxon>
        <taxon>Aminobacter</taxon>
    </lineage>
</organism>
<comment type="caution">
    <text evidence="2">The sequence shown here is derived from an EMBL/GenBank/DDBJ whole genome shotgun (WGS) entry which is preliminary data.</text>
</comment>
<gene>
    <name evidence="2" type="ORF">HNQ97_005709</name>
</gene>
<dbReference type="EMBL" id="JACJHZ010000038">
    <property type="protein sequence ID" value="MBA9023681.1"/>
    <property type="molecule type" value="Genomic_DNA"/>
</dbReference>
<evidence type="ECO:0000313" key="3">
    <source>
        <dbReference type="Proteomes" id="UP000587524"/>
    </source>
</evidence>
<dbReference type="RefSeq" id="WP_182575755.1">
    <property type="nucleotide sequence ID" value="NZ_JACJHY010000038.1"/>
</dbReference>
<evidence type="ECO:0000313" key="2">
    <source>
        <dbReference type="EMBL" id="MBA9023681.1"/>
    </source>
</evidence>
<proteinExistence type="predicted"/>
<dbReference type="Proteomes" id="UP000587524">
    <property type="component" value="Unassembled WGS sequence"/>
</dbReference>
<sequence>MAEDNMTAADARHSPNERADRPKTHPAILALAWLIGRSIARERFANATDSKDVPKSHAPKAEPPGERAGDGNSDTS</sequence>
<feature type="region of interest" description="Disordered" evidence="1">
    <location>
        <begin position="45"/>
        <end position="76"/>
    </location>
</feature>
<name>A0ABR6CFK4_9HYPH</name>